<sequence length="196" mass="22869">MEFLTKDQMEPADLTLTGGEQDTIIEMLFAKVPIGIFETPGKDGIHLLKPREPQPEEAKTVNIVVKPPDPTTFPFQARNIKKMLNDLRTLNLLDDVIGLCKKGTIRTYNREEKKLNPVKEGKGKKLRGEINVYDVVPKCYNIYVYVLPEGQYILLYHICGRWFRALAYFKNHYFYSHFLCIYFSNFRMLSRKKITL</sequence>
<accession>A0A2P4QGZ3</accession>
<gene>
    <name evidence="2" type="ORF">GLOIN_2v1551446</name>
    <name evidence="1" type="ORF">GLOIN_2v1709169</name>
</gene>
<name>A0A2P4QGZ3_RHIID</name>
<dbReference type="VEuPathDB" id="FungiDB:RhiirFUN_017970"/>
<evidence type="ECO:0000313" key="3">
    <source>
        <dbReference type="Proteomes" id="UP000018888"/>
    </source>
</evidence>
<evidence type="ECO:0000313" key="2">
    <source>
        <dbReference type="EMBL" id="POG76929.1"/>
    </source>
</evidence>
<evidence type="ECO:0000313" key="1">
    <source>
        <dbReference type="EMBL" id="POG60849.1"/>
    </source>
</evidence>
<protein>
    <submittedName>
        <fullName evidence="2">Uncharacterized protein</fullName>
    </submittedName>
</protein>
<dbReference type="AlphaFoldDB" id="A0A2P4QGZ3"/>
<dbReference type="Proteomes" id="UP000018888">
    <property type="component" value="Unassembled WGS sequence"/>
</dbReference>
<dbReference type="EMBL" id="AUPC02000045">
    <property type="protein sequence ID" value="POG76929.1"/>
    <property type="molecule type" value="Genomic_DNA"/>
</dbReference>
<reference evidence="2 3" key="1">
    <citation type="journal article" date="2013" name="Proc. Natl. Acad. Sci. U.S.A.">
        <title>Genome of an arbuscular mycorrhizal fungus provides insight into the oldest plant symbiosis.</title>
        <authorList>
            <person name="Tisserant E."/>
            <person name="Malbreil M."/>
            <person name="Kuo A."/>
            <person name="Kohler A."/>
            <person name="Symeonidi A."/>
            <person name="Balestrini R."/>
            <person name="Charron P."/>
            <person name="Duensing N."/>
            <person name="Frei Dit Frey N."/>
            <person name="Gianinazzi-Pearson V."/>
            <person name="Gilbert L.B."/>
            <person name="Handa Y."/>
            <person name="Herr J.R."/>
            <person name="Hijri M."/>
            <person name="Koul R."/>
            <person name="Kawaguchi M."/>
            <person name="Krajinski F."/>
            <person name="Lammers P.J."/>
            <person name="Masclaux F.G."/>
            <person name="Murat C."/>
            <person name="Morin E."/>
            <person name="Ndikumana S."/>
            <person name="Pagni M."/>
            <person name="Petitpierre D."/>
            <person name="Requena N."/>
            <person name="Rosikiewicz P."/>
            <person name="Riley R."/>
            <person name="Saito K."/>
            <person name="San Clemente H."/>
            <person name="Shapiro H."/>
            <person name="van Tuinen D."/>
            <person name="Becard G."/>
            <person name="Bonfante P."/>
            <person name="Paszkowski U."/>
            <person name="Shachar-Hill Y.Y."/>
            <person name="Tuskan G.A."/>
            <person name="Young P.W."/>
            <person name="Sanders I.R."/>
            <person name="Henrissat B."/>
            <person name="Rensing S.A."/>
            <person name="Grigoriev I.V."/>
            <person name="Corradi N."/>
            <person name="Roux C."/>
            <person name="Martin F."/>
        </authorList>
    </citation>
    <scope>NUCLEOTIDE SEQUENCE [LARGE SCALE GENOMIC DNA]</scope>
    <source>
        <strain evidence="3">DAOM 181602 / DAOM 197198 / MUCL 43194</strain>
        <strain evidence="2">DAOM 197198</strain>
    </source>
</reference>
<comment type="caution">
    <text evidence="2">The sequence shown here is derived from an EMBL/GenBank/DDBJ whole genome shotgun (WGS) entry which is preliminary data.</text>
</comment>
<organism evidence="2 3">
    <name type="scientific">Rhizophagus irregularis (strain DAOM 181602 / DAOM 197198 / MUCL 43194)</name>
    <name type="common">Arbuscular mycorrhizal fungus</name>
    <name type="synonym">Glomus intraradices</name>
    <dbReference type="NCBI Taxonomy" id="747089"/>
    <lineage>
        <taxon>Eukaryota</taxon>
        <taxon>Fungi</taxon>
        <taxon>Fungi incertae sedis</taxon>
        <taxon>Mucoromycota</taxon>
        <taxon>Glomeromycotina</taxon>
        <taxon>Glomeromycetes</taxon>
        <taxon>Glomerales</taxon>
        <taxon>Glomeraceae</taxon>
        <taxon>Rhizophagus</taxon>
    </lineage>
</organism>
<proteinExistence type="predicted"/>
<dbReference type="EMBL" id="AUPC02000367">
    <property type="protein sequence ID" value="POG60849.1"/>
    <property type="molecule type" value="Genomic_DNA"/>
</dbReference>
<keyword evidence="3" id="KW-1185">Reference proteome</keyword>
<reference evidence="2 3" key="2">
    <citation type="journal article" date="2018" name="New Phytol.">
        <title>High intraspecific genome diversity in the model arbuscular mycorrhizal symbiont Rhizophagus irregularis.</title>
        <authorList>
            <person name="Chen E.C.H."/>
            <person name="Morin E."/>
            <person name="Beaudet D."/>
            <person name="Noel J."/>
            <person name="Yildirir G."/>
            <person name="Ndikumana S."/>
            <person name="Charron P."/>
            <person name="St-Onge C."/>
            <person name="Giorgi J."/>
            <person name="Kruger M."/>
            <person name="Marton T."/>
            <person name="Ropars J."/>
            <person name="Grigoriev I.V."/>
            <person name="Hainaut M."/>
            <person name="Henrissat B."/>
            <person name="Roux C."/>
            <person name="Martin F."/>
            <person name="Corradi N."/>
        </authorList>
    </citation>
    <scope>NUCLEOTIDE SEQUENCE [LARGE SCALE GENOMIC DNA]</scope>
    <source>
        <strain evidence="3">DAOM 181602 / DAOM 197198 / MUCL 43194</strain>
        <strain evidence="2">DAOM 197198</strain>
    </source>
</reference>